<dbReference type="Proteomes" id="UP000236547">
    <property type="component" value="Unassembled WGS sequence"/>
</dbReference>
<organism evidence="2 3">
    <name type="scientific">Vibrio diazotrophicus</name>
    <dbReference type="NCBI Taxonomy" id="685"/>
    <lineage>
        <taxon>Bacteria</taxon>
        <taxon>Pseudomonadati</taxon>
        <taxon>Pseudomonadota</taxon>
        <taxon>Gammaproteobacteria</taxon>
        <taxon>Vibrionales</taxon>
        <taxon>Vibrionaceae</taxon>
        <taxon>Vibrio</taxon>
    </lineage>
</organism>
<sequence>MGEFSKYVGEVGEGIVNDFLTLFRWKNMCKNKELPCCTSTHDKKTHGIDSLFIYNSPLQKQSLVSVVVSTKYSSKPYDKVAATFGSHFKDIANTVECYGKSRLKRDLTKGFKGSSRKDDIGVLFYINNDNSGTKDDIKQDIAKRRIDGELKFNTIHVIDNARADFLYESLNFINNKYSSYEFFCLTTSLNVAADNQTNHSPVMPVEYITSPIIPLSVSTSSGKKFVMLCDFAFTQESLVLVYKLARKLCAEFAKHYEIYFQNYNALEHDPIVDEVKMSSESEAEIELFVGSYNKNFRSEVNG</sequence>
<keyword evidence="3" id="KW-1185">Reference proteome</keyword>
<dbReference type="Pfam" id="PF26115">
    <property type="entry name" value="PDDEXK_GAPS4"/>
    <property type="match status" value="1"/>
</dbReference>
<dbReference type="EMBL" id="POSM01000009">
    <property type="protein sequence ID" value="PNI01211.1"/>
    <property type="molecule type" value="Genomic_DNA"/>
</dbReference>
<feature type="domain" description="GAPS4 PD-(D/E)XK nuclease" evidence="1">
    <location>
        <begin position="1"/>
        <end position="162"/>
    </location>
</feature>
<evidence type="ECO:0000313" key="3">
    <source>
        <dbReference type="Proteomes" id="UP000236547"/>
    </source>
</evidence>
<accession>A0ABX4WDX9</accession>
<proteinExistence type="predicted"/>
<reference evidence="2 3" key="1">
    <citation type="submission" date="2018-01" db="EMBL/GenBank/DDBJ databases">
        <title>Draft genome sequences of six Vibrio diazotrophicus strains isolated from deep-sea sediments of the Baltic Sea.</title>
        <authorList>
            <person name="Castillo D."/>
            <person name="Vandieken V."/>
            <person name="Chiang O."/>
            <person name="Middelboe M."/>
        </authorList>
    </citation>
    <scope>NUCLEOTIDE SEQUENCE [LARGE SCALE GENOMIC DNA]</scope>
    <source>
        <strain evidence="2 3">65.10M</strain>
    </source>
</reference>
<dbReference type="InterPro" id="IPR058873">
    <property type="entry name" value="PDDEXK_GAPS4"/>
</dbReference>
<name>A0ABX4WDX9_VIBDI</name>
<dbReference type="RefSeq" id="WP_102968259.1">
    <property type="nucleotide sequence ID" value="NZ_POSM01000009.1"/>
</dbReference>
<comment type="caution">
    <text evidence="2">The sequence shown here is derived from an EMBL/GenBank/DDBJ whole genome shotgun (WGS) entry which is preliminary data.</text>
</comment>
<protein>
    <recommendedName>
        <fullName evidence="1">GAPS4 PD-(D/E)XK nuclease domain-containing protein</fullName>
    </recommendedName>
</protein>
<gene>
    <name evidence="2" type="ORF">C1O25_08235</name>
</gene>
<evidence type="ECO:0000313" key="2">
    <source>
        <dbReference type="EMBL" id="PNI01211.1"/>
    </source>
</evidence>
<evidence type="ECO:0000259" key="1">
    <source>
        <dbReference type="Pfam" id="PF26115"/>
    </source>
</evidence>